<proteinExistence type="predicted"/>
<dbReference type="RefSeq" id="WP_205182510.1">
    <property type="nucleotide sequence ID" value="NZ_JAFBFC010000001.1"/>
</dbReference>
<protein>
    <submittedName>
        <fullName evidence="1">Hydrocarbon binding protein</fullName>
    </submittedName>
</protein>
<sequence>MSHLHTEEKQDLQETTERDDKLKTQVPFFGYTLVRDILLTDLLGKDAEQILYWSGKNIARKFPLHSSDEIVSFFAEAGWGSLLLVKADKQTIEFELHGELVKKRLDEQVDCSFHLEAGFIAHQIQQQKQCIAESYLTVKERAGKVFITVKWDKKDIIS</sequence>
<reference evidence="1 2" key="1">
    <citation type="submission" date="2021-01" db="EMBL/GenBank/DDBJ databases">
        <title>Genomic Encyclopedia of Type Strains, Phase IV (KMG-IV): sequencing the most valuable type-strain genomes for metagenomic binning, comparative biology and taxonomic classification.</title>
        <authorList>
            <person name="Goeker M."/>
        </authorList>
    </citation>
    <scope>NUCLEOTIDE SEQUENCE [LARGE SCALE GENOMIC DNA]</scope>
    <source>
        <strain evidence="1 2">DSM 104297</strain>
    </source>
</reference>
<dbReference type="Proteomes" id="UP000809829">
    <property type="component" value="Unassembled WGS sequence"/>
</dbReference>
<keyword evidence="2" id="KW-1185">Reference proteome</keyword>
<evidence type="ECO:0000313" key="1">
    <source>
        <dbReference type="EMBL" id="MBM7701288.1"/>
    </source>
</evidence>
<evidence type="ECO:0000313" key="2">
    <source>
        <dbReference type="Proteomes" id="UP000809829"/>
    </source>
</evidence>
<dbReference type="Pfam" id="PF10702">
    <property type="entry name" value="DUF2507"/>
    <property type="match status" value="1"/>
</dbReference>
<gene>
    <name evidence="1" type="ORF">JOC83_000114</name>
</gene>
<dbReference type="InterPro" id="IPR019642">
    <property type="entry name" value="DUF2507"/>
</dbReference>
<comment type="caution">
    <text evidence="1">The sequence shown here is derived from an EMBL/GenBank/DDBJ whole genome shotgun (WGS) entry which is preliminary data.</text>
</comment>
<dbReference type="SUPFAM" id="SSF111126">
    <property type="entry name" value="Ligand-binding domain in the NO signalling and Golgi transport"/>
    <property type="match status" value="1"/>
</dbReference>
<dbReference type="EMBL" id="JAFBFC010000001">
    <property type="protein sequence ID" value="MBM7701288.1"/>
    <property type="molecule type" value="Genomic_DNA"/>
</dbReference>
<dbReference type="InterPro" id="IPR024096">
    <property type="entry name" value="NO_sig/Golgi_transp_ligand-bd"/>
</dbReference>
<accession>A0ABS2QPP1</accession>
<dbReference type="Gene3D" id="3.30.1380.20">
    <property type="entry name" value="Trafficking protein particle complex subunit 3"/>
    <property type="match status" value="1"/>
</dbReference>
<name>A0ABS2QPP1_9BACI</name>
<organism evidence="1 2">
    <name type="scientific">Priestia iocasae</name>
    <dbReference type="NCBI Taxonomy" id="2291674"/>
    <lineage>
        <taxon>Bacteria</taxon>
        <taxon>Bacillati</taxon>
        <taxon>Bacillota</taxon>
        <taxon>Bacilli</taxon>
        <taxon>Bacillales</taxon>
        <taxon>Bacillaceae</taxon>
        <taxon>Priestia</taxon>
    </lineage>
</organism>